<accession>A0A0D9ZRU7</accession>
<evidence type="ECO:0000313" key="2">
    <source>
        <dbReference type="EnsemblPlants" id="OGLUM04G27960.1"/>
    </source>
</evidence>
<reference evidence="2" key="1">
    <citation type="submission" date="2015-04" db="UniProtKB">
        <authorList>
            <consortium name="EnsemblPlants"/>
        </authorList>
    </citation>
    <scope>IDENTIFICATION</scope>
</reference>
<dbReference type="Gramene" id="OGLUM04G27960.1">
    <property type="protein sequence ID" value="OGLUM04G27960.1"/>
    <property type="gene ID" value="OGLUM04G27960"/>
</dbReference>
<reference evidence="2" key="2">
    <citation type="submission" date="2018-05" db="EMBL/GenBank/DDBJ databases">
        <title>OgluRS3 (Oryza glumaepatula Reference Sequence Version 3).</title>
        <authorList>
            <person name="Zhang J."/>
            <person name="Kudrna D."/>
            <person name="Lee S."/>
            <person name="Talag J."/>
            <person name="Welchert J."/>
            <person name="Wing R.A."/>
        </authorList>
    </citation>
    <scope>NUCLEOTIDE SEQUENCE [LARGE SCALE GENOMIC DNA]</scope>
</reference>
<dbReference type="HOGENOM" id="CLU_1580983_0_0_1"/>
<feature type="region of interest" description="Disordered" evidence="1">
    <location>
        <begin position="122"/>
        <end position="169"/>
    </location>
</feature>
<protein>
    <submittedName>
        <fullName evidence="2">Uncharacterized protein</fullName>
    </submittedName>
</protein>
<proteinExistence type="predicted"/>
<feature type="compositionally biased region" description="Polar residues" evidence="1">
    <location>
        <begin position="160"/>
        <end position="169"/>
    </location>
</feature>
<dbReference type="AlphaFoldDB" id="A0A0D9ZRU7"/>
<keyword evidence="3" id="KW-1185">Reference proteome</keyword>
<evidence type="ECO:0000256" key="1">
    <source>
        <dbReference type="SAM" id="MobiDB-lite"/>
    </source>
</evidence>
<name>A0A0D9ZRU7_9ORYZ</name>
<sequence>MPCIMLLSFRVSSGHLLLTTWKQISVTINHGIRTCILMSFCFSFTSHTLYQEKNTKKRSKLRSNSWRQATSHLMHWIAGLLRCCCWEWDTPPPPTMATACPCIACHGVRCCIFRAFTRGARSSETTESGPRRRAGCSWRAAARRRPSCGTLSPAPGSACRPTTTAPSSP</sequence>
<dbReference type="Proteomes" id="UP000026961">
    <property type="component" value="Chromosome 4"/>
</dbReference>
<organism evidence="2">
    <name type="scientific">Oryza glumipatula</name>
    <dbReference type="NCBI Taxonomy" id="40148"/>
    <lineage>
        <taxon>Eukaryota</taxon>
        <taxon>Viridiplantae</taxon>
        <taxon>Streptophyta</taxon>
        <taxon>Embryophyta</taxon>
        <taxon>Tracheophyta</taxon>
        <taxon>Spermatophyta</taxon>
        <taxon>Magnoliopsida</taxon>
        <taxon>Liliopsida</taxon>
        <taxon>Poales</taxon>
        <taxon>Poaceae</taxon>
        <taxon>BOP clade</taxon>
        <taxon>Oryzoideae</taxon>
        <taxon>Oryzeae</taxon>
        <taxon>Oryzinae</taxon>
        <taxon>Oryza</taxon>
    </lineage>
</organism>
<evidence type="ECO:0000313" key="3">
    <source>
        <dbReference type="Proteomes" id="UP000026961"/>
    </source>
</evidence>
<dbReference type="EnsemblPlants" id="OGLUM04G27960.1">
    <property type="protein sequence ID" value="OGLUM04G27960.1"/>
    <property type="gene ID" value="OGLUM04G27960"/>
</dbReference>